<organism evidence="5">
    <name type="scientific">Actinoplanes campanulatus</name>
    <dbReference type="NCBI Taxonomy" id="113559"/>
    <lineage>
        <taxon>Bacteria</taxon>
        <taxon>Bacillati</taxon>
        <taxon>Actinomycetota</taxon>
        <taxon>Actinomycetes</taxon>
        <taxon>Micromonosporales</taxon>
        <taxon>Micromonosporaceae</taxon>
        <taxon>Actinoplanes</taxon>
    </lineage>
</organism>
<dbReference type="Pfam" id="PF12833">
    <property type="entry name" value="HTH_18"/>
    <property type="match status" value="1"/>
</dbReference>
<dbReference type="InterPro" id="IPR018060">
    <property type="entry name" value="HTH_AraC"/>
</dbReference>
<name>A0ABQ3WSI1_9ACTN</name>
<reference evidence="5" key="1">
    <citation type="submission" date="2021-01" db="EMBL/GenBank/DDBJ databases">
        <title>Whole genome shotgun sequence of Actinoplanes capillaceus NBRC 16408.</title>
        <authorList>
            <person name="Komaki H."/>
            <person name="Tamura T."/>
        </authorList>
    </citation>
    <scope>NUCLEOTIDE SEQUENCE [LARGE SCALE GENOMIC DNA]</scope>
    <source>
        <strain evidence="5">NBRC 16408</strain>
    </source>
</reference>
<keyword evidence="2" id="KW-0238">DNA-binding</keyword>
<dbReference type="PANTHER" id="PTHR43280:SF28">
    <property type="entry name" value="HTH-TYPE TRANSCRIPTIONAL ACTIVATOR RHAS"/>
    <property type="match status" value="1"/>
</dbReference>
<keyword evidence="3" id="KW-0804">Transcription</keyword>
<protein>
    <submittedName>
        <fullName evidence="5">AraC family transcriptional regulator</fullName>
    </submittedName>
</protein>
<evidence type="ECO:0000256" key="1">
    <source>
        <dbReference type="ARBA" id="ARBA00023015"/>
    </source>
</evidence>
<accession>A0ABQ3WSI1</accession>
<dbReference type="PROSITE" id="PS00041">
    <property type="entry name" value="HTH_ARAC_FAMILY_1"/>
    <property type="match status" value="1"/>
</dbReference>
<dbReference type="InterPro" id="IPR009057">
    <property type="entry name" value="Homeodomain-like_sf"/>
</dbReference>
<sequence>MWERYNEPLSLDMMANSAFLSRFYFSRLFRATTGTSPARFLAAIRLYQAKTQLRETAYTVTDIAYNVGYNSLGTFISRFTRSVGVSPARYRSLAQAGMPRLPRENTGAEPGGMICGRLELPAEAAISRVYVGVFRTSIVEGVPLACHVVDGDGFFMLPGVPAGQWFLRAAAVSQQADASPGTGRMQAKAVAAHDNVRVVAGATIKVDLTLHTVSDFDLPILIALPELDSLAPRSSRKRAPRLETRLAG</sequence>
<keyword evidence="1" id="KW-0805">Transcription regulation</keyword>
<proteinExistence type="predicted"/>
<comment type="caution">
    <text evidence="5">The sequence shown here is derived from an EMBL/GenBank/DDBJ whole genome shotgun (WGS) entry which is preliminary data.</text>
</comment>
<gene>
    <name evidence="5" type="ORF">Aca07nite_64840</name>
</gene>
<feature type="domain" description="HTH araC/xylS-type" evidence="4">
    <location>
        <begin position="1"/>
        <end position="93"/>
    </location>
</feature>
<dbReference type="SMART" id="SM00342">
    <property type="entry name" value="HTH_ARAC"/>
    <property type="match status" value="1"/>
</dbReference>
<evidence type="ECO:0000256" key="2">
    <source>
        <dbReference type="ARBA" id="ARBA00023125"/>
    </source>
</evidence>
<dbReference type="SUPFAM" id="SSF46689">
    <property type="entry name" value="Homeodomain-like"/>
    <property type="match status" value="2"/>
</dbReference>
<dbReference type="InterPro" id="IPR018062">
    <property type="entry name" value="HTH_AraC-typ_CS"/>
</dbReference>
<dbReference type="PANTHER" id="PTHR43280">
    <property type="entry name" value="ARAC-FAMILY TRANSCRIPTIONAL REGULATOR"/>
    <property type="match status" value="1"/>
</dbReference>
<dbReference type="Gene3D" id="1.10.10.60">
    <property type="entry name" value="Homeodomain-like"/>
    <property type="match status" value="2"/>
</dbReference>
<dbReference type="InterPro" id="IPR020449">
    <property type="entry name" value="Tscrpt_reg_AraC-type_HTH"/>
</dbReference>
<dbReference type="PRINTS" id="PR00032">
    <property type="entry name" value="HTHARAC"/>
</dbReference>
<evidence type="ECO:0000259" key="4">
    <source>
        <dbReference type="PROSITE" id="PS01124"/>
    </source>
</evidence>
<evidence type="ECO:0000313" key="5">
    <source>
        <dbReference type="EMBL" id="GID49209.1"/>
    </source>
</evidence>
<evidence type="ECO:0000256" key="3">
    <source>
        <dbReference type="ARBA" id="ARBA00023163"/>
    </source>
</evidence>
<dbReference type="EMBL" id="BOMF01000123">
    <property type="protein sequence ID" value="GID49209.1"/>
    <property type="molecule type" value="Genomic_DNA"/>
</dbReference>
<dbReference type="PROSITE" id="PS01124">
    <property type="entry name" value="HTH_ARAC_FAMILY_2"/>
    <property type="match status" value="1"/>
</dbReference>